<name>A0ABQ7DDL8_BRACR</name>
<proteinExistence type="predicted"/>
<accession>A0ABQ7DDL8</accession>
<comment type="caution">
    <text evidence="1">The sequence shown here is derived from an EMBL/GenBank/DDBJ whole genome shotgun (WGS) entry which is preliminary data.</text>
</comment>
<dbReference type="EMBL" id="QGKV02000759">
    <property type="protein sequence ID" value="KAF3569190.1"/>
    <property type="molecule type" value="Genomic_DNA"/>
</dbReference>
<reference evidence="1 2" key="1">
    <citation type="journal article" date="2020" name="BMC Genomics">
        <title>Intraspecific diversification of the crop wild relative Brassica cretica Lam. using demographic model selection.</title>
        <authorList>
            <person name="Kioukis A."/>
            <person name="Michalopoulou V.A."/>
            <person name="Briers L."/>
            <person name="Pirintsos S."/>
            <person name="Studholme D.J."/>
            <person name="Pavlidis P."/>
            <person name="Sarris P.F."/>
        </authorList>
    </citation>
    <scope>NUCLEOTIDE SEQUENCE [LARGE SCALE GENOMIC DNA]</scope>
    <source>
        <strain evidence="2">cv. PFS-1207/04</strain>
    </source>
</reference>
<evidence type="ECO:0000313" key="2">
    <source>
        <dbReference type="Proteomes" id="UP000266723"/>
    </source>
</evidence>
<protein>
    <submittedName>
        <fullName evidence="1">Uncharacterized protein</fullName>
    </submittedName>
</protein>
<sequence>MQIRIIFHSVGKVETTDLATIFSATKPLSPQACTPCAPTPCHNRYLRLLYPSSPIIKSKRNLDDLRGKFFIGPS</sequence>
<keyword evidence="2" id="KW-1185">Reference proteome</keyword>
<organism evidence="1 2">
    <name type="scientific">Brassica cretica</name>
    <name type="common">Mustard</name>
    <dbReference type="NCBI Taxonomy" id="69181"/>
    <lineage>
        <taxon>Eukaryota</taxon>
        <taxon>Viridiplantae</taxon>
        <taxon>Streptophyta</taxon>
        <taxon>Embryophyta</taxon>
        <taxon>Tracheophyta</taxon>
        <taxon>Spermatophyta</taxon>
        <taxon>Magnoliopsida</taxon>
        <taxon>eudicotyledons</taxon>
        <taxon>Gunneridae</taxon>
        <taxon>Pentapetalae</taxon>
        <taxon>rosids</taxon>
        <taxon>malvids</taxon>
        <taxon>Brassicales</taxon>
        <taxon>Brassicaceae</taxon>
        <taxon>Brassiceae</taxon>
        <taxon>Brassica</taxon>
    </lineage>
</organism>
<gene>
    <name evidence="1" type="ORF">DY000_02016968</name>
</gene>
<evidence type="ECO:0000313" key="1">
    <source>
        <dbReference type="EMBL" id="KAF3569190.1"/>
    </source>
</evidence>
<dbReference type="Proteomes" id="UP000266723">
    <property type="component" value="Unassembled WGS sequence"/>
</dbReference>